<feature type="transmembrane region" description="Helical" evidence="2">
    <location>
        <begin position="203"/>
        <end position="221"/>
    </location>
</feature>
<feature type="transmembrane region" description="Helical" evidence="2">
    <location>
        <begin position="106"/>
        <end position="130"/>
    </location>
</feature>
<dbReference type="PANTHER" id="PTHR14969:SF13">
    <property type="entry name" value="AT30094P"/>
    <property type="match status" value="1"/>
</dbReference>
<dbReference type="Gene3D" id="1.20.144.10">
    <property type="entry name" value="Phosphatidic acid phosphatase type 2/haloperoxidase"/>
    <property type="match status" value="1"/>
</dbReference>
<dbReference type="Pfam" id="PF01569">
    <property type="entry name" value="PAP2"/>
    <property type="match status" value="1"/>
</dbReference>
<dbReference type="SUPFAM" id="SSF48317">
    <property type="entry name" value="Acid phosphatase/Vanadium-dependent haloperoxidase"/>
    <property type="match status" value="1"/>
</dbReference>
<dbReference type="AlphaFoldDB" id="A0A1G8JNX6"/>
<sequence>MRSGDTRRWLRGRVDRDRGLGLRLTLACLAAALVMIPFSLLLVVAKMPLNWLDAQVAGELHAYALAHPDVTRVLIVWTDVFGPWPWRIAVVLFAAWLFWRGARRLAVWAVTTVTVGGVLGLVLKIIVARARPHLPNPVALAPGDSFPSGHAVNATVGAGVVVLLVLPLLSRWGRRVAWAVGCFLALSVGYTRIALGVHWVSDVVAGIILGAAVVAATTAAFETWRREHGRRPSSPLAEGVEPESERVIHHRD</sequence>
<keyword evidence="2" id="KW-0472">Membrane</keyword>
<feature type="compositionally biased region" description="Basic and acidic residues" evidence="1">
    <location>
        <begin position="243"/>
        <end position="252"/>
    </location>
</feature>
<dbReference type="PANTHER" id="PTHR14969">
    <property type="entry name" value="SPHINGOSINE-1-PHOSPHATE PHOSPHOHYDROLASE"/>
    <property type="match status" value="1"/>
</dbReference>
<keyword evidence="5" id="KW-1185">Reference proteome</keyword>
<name>A0A1G8JNX6_9ACTN</name>
<accession>A0A1G8JNX6</accession>
<proteinExistence type="predicted"/>
<feature type="transmembrane region" description="Helical" evidence="2">
    <location>
        <begin position="176"/>
        <end position="197"/>
    </location>
</feature>
<evidence type="ECO:0000256" key="2">
    <source>
        <dbReference type="SAM" id="Phobius"/>
    </source>
</evidence>
<protein>
    <submittedName>
        <fullName evidence="4">Undecaprenyl-diphosphatase</fullName>
    </submittedName>
</protein>
<dbReference type="SMART" id="SM00014">
    <property type="entry name" value="acidPPc"/>
    <property type="match status" value="1"/>
</dbReference>
<keyword evidence="2" id="KW-1133">Transmembrane helix</keyword>
<evidence type="ECO:0000313" key="5">
    <source>
        <dbReference type="Proteomes" id="UP000199202"/>
    </source>
</evidence>
<dbReference type="InterPro" id="IPR000326">
    <property type="entry name" value="PAP2/HPO"/>
</dbReference>
<evidence type="ECO:0000313" key="4">
    <source>
        <dbReference type="EMBL" id="SDI32918.1"/>
    </source>
</evidence>
<dbReference type="Proteomes" id="UP000199202">
    <property type="component" value="Unassembled WGS sequence"/>
</dbReference>
<feature type="region of interest" description="Disordered" evidence="1">
    <location>
        <begin position="227"/>
        <end position="252"/>
    </location>
</feature>
<dbReference type="EMBL" id="FNDJ01000005">
    <property type="protein sequence ID" value="SDI32918.1"/>
    <property type="molecule type" value="Genomic_DNA"/>
</dbReference>
<organism evidence="4 5">
    <name type="scientific">Nonomuraea jiangxiensis</name>
    <dbReference type="NCBI Taxonomy" id="633440"/>
    <lineage>
        <taxon>Bacteria</taxon>
        <taxon>Bacillati</taxon>
        <taxon>Actinomycetota</taxon>
        <taxon>Actinomycetes</taxon>
        <taxon>Streptosporangiales</taxon>
        <taxon>Streptosporangiaceae</taxon>
        <taxon>Nonomuraea</taxon>
    </lineage>
</organism>
<feature type="transmembrane region" description="Helical" evidence="2">
    <location>
        <begin position="150"/>
        <end position="169"/>
    </location>
</feature>
<feature type="transmembrane region" description="Helical" evidence="2">
    <location>
        <begin position="84"/>
        <end position="99"/>
    </location>
</feature>
<feature type="domain" description="Phosphatidic acid phosphatase type 2/haloperoxidase" evidence="3">
    <location>
        <begin position="102"/>
        <end position="218"/>
    </location>
</feature>
<keyword evidence="2" id="KW-0812">Transmembrane</keyword>
<dbReference type="InterPro" id="IPR036938">
    <property type="entry name" value="PAP2/HPO_sf"/>
</dbReference>
<evidence type="ECO:0000259" key="3">
    <source>
        <dbReference type="SMART" id="SM00014"/>
    </source>
</evidence>
<dbReference type="OrthoDB" id="5289372at2"/>
<evidence type="ECO:0000256" key="1">
    <source>
        <dbReference type="SAM" id="MobiDB-lite"/>
    </source>
</evidence>
<gene>
    <name evidence="4" type="ORF">SAMN05421869_105143</name>
</gene>
<dbReference type="STRING" id="633440.SAMN05421869_105143"/>
<feature type="transmembrane region" description="Helical" evidence="2">
    <location>
        <begin position="20"/>
        <end position="45"/>
    </location>
</feature>
<dbReference type="CDD" id="cd03392">
    <property type="entry name" value="PAP2_like_2"/>
    <property type="match status" value="1"/>
</dbReference>
<reference evidence="4 5" key="1">
    <citation type="submission" date="2016-10" db="EMBL/GenBank/DDBJ databases">
        <authorList>
            <person name="de Groot N.N."/>
        </authorList>
    </citation>
    <scope>NUCLEOTIDE SEQUENCE [LARGE SCALE GENOMIC DNA]</scope>
    <source>
        <strain evidence="4 5">CGMCC 4.6533</strain>
    </source>
</reference>